<evidence type="ECO:0000313" key="2">
    <source>
        <dbReference type="EMBL" id="TNN81677.1"/>
    </source>
</evidence>
<sequence length="78" mass="8626">MNHWCTTQPGACCEERKKGGEFRRWLPAELRERADAQRASVTIEPSYWPSRGGEDRVTAWSGGGGGVDIGSLTPPRHD</sequence>
<evidence type="ECO:0000313" key="3">
    <source>
        <dbReference type="Proteomes" id="UP000314294"/>
    </source>
</evidence>
<proteinExistence type="predicted"/>
<dbReference type="AlphaFoldDB" id="A0A4Z2IVA9"/>
<gene>
    <name evidence="2" type="ORF">EYF80_008123</name>
</gene>
<name>A0A4Z2IVA9_9TELE</name>
<reference evidence="2 3" key="1">
    <citation type="submission" date="2019-03" db="EMBL/GenBank/DDBJ databases">
        <title>First draft genome of Liparis tanakae, snailfish: a comprehensive survey of snailfish specific genes.</title>
        <authorList>
            <person name="Kim W."/>
            <person name="Song I."/>
            <person name="Jeong J.-H."/>
            <person name="Kim D."/>
            <person name="Kim S."/>
            <person name="Ryu S."/>
            <person name="Song J.Y."/>
            <person name="Lee S.K."/>
        </authorList>
    </citation>
    <scope>NUCLEOTIDE SEQUENCE [LARGE SCALE GENOMIC DNA]</scope>
    <source>
        <tissue evidence="2">Muscle</tissue>
    </source>
</reference>
<organism evidence="2 3">
    <name type="scientific">Liparis tanakae</name>
    <name type="common">Tanaka's snailfish</name>
    <dbReference type="NCBI Taxonomy" id="230148"/>
    <lineage>
        <taxon>Eukaryota</taxon>
        <taxon>Metazoa</taxon>
        <taxon>Chordata</taxon>
        <taxon>Craniata</taxon>
        <taxon>Vertebrata</taxon>
        <taxon>Euteleostomi</taxon>
        <taxon>Actinopterygii</taxon>
        <taxon>Neopterygii</taxon>
        <taxon>Teleostei</taxon>
        <taxon>Neoteleostei</taxon>
        <taxon>Acanthomorphata</taxon>
        <taxon>Eupercaria</taxon>
        <taxon>Perciformes</taxon>
        <taxon>Cottioidei</taxon>
        <taxon>Cottales</taxon>
        <taxon>Liparidae</taxon>
        <taxon>Liparis</taxon>
    </lineage>
</organism>
<feature type="region of interest" description="Disordered" evidence="1">
    <location>
        <begin position="45"/>
        <end position="78"/>
    </location>
</feature>
<dbReference type="Proteomes" id="UP000314294">
    <property type="component" value="Unassembled WGS sequence"/>
</dbReference>
<comment type="caution">
    <text evidence="2">The sequence shown here is derived from an EMBL/GenBank/DDBJ whole genome shotgun (WGS) entry which is preliminary data.</text>
</comment>
<keyword evidence="3" id="KW-1185">Reference proteome</keyword>
<evidence type="ECO:0000256" key="1">
    <source>
        <dbReference type="SAM" id="MobiDB-lite"/>
    </source>
</evidence>
<dbReference type="EMBL" id="SRLO01000045">
    <property type="protein sequence ID" value="TNN81677.1"/>
    <property type="molecule type" value="Genomic_DNA"/>
</dbReference>
<protein>
    <submittedName>
        <fullName evidence="2">Uncharacterized protein</fullName>
    </submittedName>
</protein>
<accession>A0A4Z2IVA9</accession>